<keyword evidence="7 11" id="KW-0862">Zinc</keyword>
<dbReference type="GO" id="GO:0003935">
    <property type="term" value="F:GTP cyclohydrolase II activity"/>
    <property type="evidence" value="ECO:0007669"/>
    <property type="project" value="UniProtKB-UniRule"/>
</dbReference>
<dbReference type="Gene3D" id="3.40.50.10990">
    <property type="entry name" value="GTP cyclohydrolase II"/>
    <property type="match status" value="1"/>
</dbReference>
<keyword evidence="5 11" id="KW-0547">Nucleotide-binding</keyword>
<comment type="function">
    <text evidence="9 11">Catalyzes the conversion of GTP to 2,5-diamino-6-ribosylamino-4(3H)-pyrimidinone 5'-phosphate (DARP), formate and pyrophosphate.</text>
</comment>
<dbReference type="PANTHER" id="PTHR21327:SF18">
    <property type="entry name" value="3,4-DIHYDROXY-2-BUTANONE 4-PHOSPHATE SYNTHASE"/>
    <property type="match status" value="1"/>
</dbReference>
<dbReference type="PANTHER" id="PTHR21327">
    <property type="entry name" value="GTP CYCLOHYDROLASE II-RELATED"/>
    <property type="match status" value="1"/>
</dbReference>
<evidence type="ECO:0000256" key="8">
    <source>
        <dbReference type="ARBA" id="ARBA00023134"/>
    </source>
</evidence>
<dbReference type="AlphaFoldDB" id="A0A2L0EMS7"/>
<comment type="cofactor">
    <cofactor evidence="11">
        <name>Zn(2+)</name>
        <dbReference type="ChEBI" id="CHEBI:29105"/>
    </cofactor>
    <text evidence="11">Binds 1 zinc ion per subunit.</text>
</comment>
<accession>A0A2L0EMS7</accession>
<proteinExistence type="inferred from homology"/>
<keyword evidence="4 11" id="KW-0479">Metal-binding</keyword>
<evidence type="ECO:0000313" key="15">
    <source>
        <dbReference type="Proteomes" id="UP000238348"/>
    </source>
</evidence>
<evidence type="ECO:0000313" key="14">
    <source>
        <dbReference type="EMBL" id="AUX40562.1"/>
    </source>
</evidence>
<feature type="active site" description="Nucleophile" evidence="11">
    <location>
        <position position="155"/>
    </location>
</feature>
<dbReference type="GO" id="GO:0005829">
    <property type="term" value="C:cytosol"/>
    <property type="evidence" value="ECO:0007669"/>
    <property type="project" value="TreeGrafter"/>
</dbReference>
<keyword evidence="8 11" id="KW-0342">GTP-binding</keyword>
<feature type="binding site" evidence="11">
    <location>
        <position position="94"/>
    </location>
    <ligand>
        <name>Zn(2+)</name>
        <dbReference type="ChEBI" id="CHEBI:29105"/>
        <note>catalytic</note>
    </ligand>
</feature>
<dbReference type="NCBIfam" id="TIGR00505">
    <property type="entry name" value="ribA"/>
    <property type="match status" value="1"/>
</dbReference>
<feature type="region of interest" description="Disordered" evidence="12">
    <location>
        <begin position="232"/>
        <end position="263"/>
    </location>
</feature>
<dbReference type="NCBIfam" id="NF001591">
    <property type="entry name" value="PRK00393.1"/>
    <property type="match status" value="1"/>
</dbReference>
<feature type="domain" description="GTP cyclohydrolase II" evidence="13">
    <location>
        <begin position="33"/>
        <end position="197"/>
    </location>
</feature>
<dbReference type="GO" id="GO:0008270">
    <property type="term" value="F:zinc ion binding"/>
    <property type="evidence" value="ECO:0007669"/>
    <property type="project" value="UniProtKB-UniRule"/>
</dbReference>
<dbReference type="Proteomes" id="UP000238348">
    <property type="component" value="Chromosome"/>
</dbReference>
<reference evidence="14 15" key="1">
    <citation type="submission" date="2015-09" db="EMBL/GenBank/DDBJ databases">
        <title>Sorangium comparison.</title>
        <authorList>
            <person name="Zaburannyi N."/>
            <person name="Bunk B."/>
            <person name="Overmann J."/>
            <person name="Mueller R."/>
        </authorList>
    </citation>
    <scope>NUCLEOTIDE SEQUENCE [LARGE SCALE GENOMIC DNA]</scope>
    <source>
        <strain evidence="14 15">So ce26</strain>
    </source>
</reference>
<keyword evidence="3 11" id="KW-0686">Riboflavin biosynthesis</keyword>
<dbReference type="GO" id="GO:0005525">
    <property type="term" value="F:GTP binding"/>
    <property type="evidence" value="ECO:0007669"/>
    <property type="project" value="UniProtKB-KW"/>
</dbReference>
<evidence type="ECO:0000256" key="7">
    <source>
        <dbReference type="ARBA" id="ARBA00022833"/>
    </source>
</evidence>
<gene>
    <name evidence="11" type="primary">ribA</name>
    <name evidence="14" type="ORF">SOCE26_019630</name>
</gene>
<evidence type="ECO:0000256" key="1">
    <source>
        <dbReference type="ARBA" id="ARBA00004853"/>
    </source>
</evidence>
<dbReference type="Pfam" id="PF00925">
    <property type="entry name" value="GTP_cyclohydro2"/>
    <property type="match status" value="1"/>
</dbReference>
<sequence>MTDPMDPLLSLVARDEEHDCEGYGHVNVCVRVVGVAELPTRAGPFRIVAFWNNRDAKEHIAMVHGDVVGASNVPTRLHSECLTGDVMGSLRCDCRDQLLEGLKKIQSMERGILLYLRQEGRGIGLINKIRAYALQDQGLDTVEANLALGFRDDERDYAVAAHMLHSLNVQSVELITNNPNKVQQLKQHGVSVAGRIPHVIPPNDHNRFYLETKAKRSGHYIDMWGKPHLAEQSDPVVVDGMPPPASEPPPASARPARRGPLSS</sequence>
<feature type="binding site" evidence="11">
    <location>
        <position position="97"/>
    </location>
    <ligand>
        <name>GTP</name>
        <dbReference type="ChEBI" id="CHEBI:37565"/>
    </ligand>
</feature>
<dbReference type="EC" id="3.5.4.25" evidence="11"/>
<dbReference type="CDD" id="cd00641">
    <property type="entry name" value="GTP_cyclohydro2"/>
    <property type="match status" value="1"/>
</dbReference>
<dbReference type="GO" id="GO:0008686">
    <property type="term" value="F:3,4-dihydroxy-2-butanone-4-phosphate synthase activity"/>
    <property type="evidence" value="ECO:0007669"/>
    <property type="project" value="TreeGrafter"/>
</dbReference>
<feature type="compositionally biased region" description="Pro residues" evidence="12">
    <location>
        <begin position="241"/>
        <end position="252"/>
    </location>
</feature>
<evidence type="ECO:0000259" key="13">
    <source>
        <dbReference type="Pfam" id="PF00925"/>
    </source>
</evidence>
<keyword evidence="6 11" id="KW-0378">Hydrolase</keyword>
<evidence type="ECO:0000256" key="9">
    <source>
        <dbReference type="ARBA" id="ARBA00043932"/>
    </source>
</evidence>
<name>A0A2L0EMS7_SORCE</name>
<feature type="binding site" evidence="11">
    <location>
        <position position="141"/>
    </location>
    <ligand>
        <name>GTP</name>
        <dbReference type="ChEBI" id="CHEBI:37565"/>
    </ligand>
</feature>
<dbReference type="GO" id="GO:0009231">
    <property type="term" value="P:riboflavin biosynthetic process"/>
    <property type="evidence" value="ECO:0007669"/>
    <property type="project" value="UniProtKB-UniRule"/>
</dbReference>
<dbReference type="UniPathway" id="UPA00275">
    <property type="reaction ID" value="UER00400"/>
</dbReference>
<feature type="binding site" evidence="11">
    <location>
        <position position="92"/>
    </location>
    <ligand>
        <name>Zn(2+)</name>
        <dbReference type="ChEBI" id="CHEBI:29105"/>
        <note>catalytic</note>
    </ligand>
</feature>
<feature type="binding site" evidence="11">
    <location>
        <position position="176"/>
    </location>
    <ligand>
        <name>GTP</name>
        <dbReference type="ChEBI" id="CHEBI:37565"/>
    </ligand>
</feature>
<dbReference type="SUPFAM" id="SSF142695">
    <property type="entry name" value="RibA-like"/>
    <property type="match status" value="1"/>
</dbReference>
<protein>
    <recommendedName>
        <fullName evidence="11">GTP cyclohydrolase-2</fullName>
        <ecNumber evidence="11">3.5.4.25</ecNumber>
    </recommendedName>
    <alternativeName>
        <fullName evidence="11">GTP cyclohydrolase II</fullName>
    </alternativeName>
</protein>
<comment type="similarity">
    <text evidence="11">Belongs to the GTP cyclohydrolase II family.</text>
</comment>
<feature type="binding site" evidence="11">
    <location>
        <begin position="119"/>
        <end position="121"/>
    </location>
    <ligand>
        <name>GTP</name>
        <dbReference type="ChEBI" id="CHEBI:37565"/>
    </ligand>
</feature>
<evidence type="ECO:0000256" key="10">
    <source>
        <dbReference type="ARBA" id="ARBA00049295"/>
    </source>
</evidence>
<dbReference type="OrthoDB" id="9793111at2"/>
<dbReference type="InterPro" id="IPR000926">
    <property type="entry name" value="RibA"/>
</dbReference>
<evidence type="ECO:0000256" key="4">
    <source>
        <dbReference type="ARBA" id="ARBA00022723"/>
    </source>
</evidence>
<dbReference type="RefSeq" id="WP_104978352.1">
    <property type="nucleotide sequence ID" value="NZ_CP012673.1"/>
</dbReference>
<feature type="binding site" evidence="11">
    <location>
        <position position="181"/>
    </location>
    <ligand>
        <name>GTP</name>
        <dbReference type="ChEBI" id="CHEBI:37565"/>
    </ligand>
</feature>
<dbReference type="InterPro" id="IPR036144">
    <property type="entry name" value="RibA-like_sf"/>
</dbReference>
<evidence type="ECO:0000256" key="11">
    <source>
        <dbReference type="HAMAP-Rule" id="MF_00179"/>
    </source>
</evidence>
<evidence type="ECO:0000256" key="6">
    <source>
        <dbReference type="ARBA" id="ARBA00022801"/>
    </source>
</evidence>
<dbReference type="FunFam" id="3.40.50.10990:FF:000001">
    <property type="entry name" value="Riboflavin biosynthesis protein RibBA"/>
    <property type="match status" value="1"/>
</dbReference>
<evidence type="ECO:0000256" key="2">
    <source>
        <dbReference type="ARBA" id="ARBA00005520"/>
    </source>
</evidence>
<evidence type="ECO:0000256" key="3">
    <source>
        <dbReference type="ARBA" id="ARBA00022619"/>
    </source>
</evidence>
<feature type="binding site" evidence="11">
    <location>
        <begin position="76"/>
        <end position="80"/>
    </location>
    <ligand>
        <name>GTP</name>
        <dbReference type="ChEBI" id="CHEBI:37565"/>
    </ligand>
</feature>
<evidence type="ECO:0000256" key="12">
    <source>
        <dbReference type="SAM" id="MobiDB-lite"/>
    </source>
</evidence>
<evidence type="ECO:0000256" key="5">
    <source>
        <dbReference type="ARBA" id="ARBA00022741"/>
    </source>
</evidence>
<dbReference type="EMBL" id="CP012673">
    <property type="protein sequence ID" value="AUX40562.1"/>
    <property type="molecule type" value="Genomic_DNA"/>
</dbReference>
<feature type="active site" description="Proton acceptor" evidence="11">
    <location>
        <position position="153"/>
    </location>
</feature>
<dbReference type="HAMAP" id="MF_00179">
    <property type="entry name" value="RibA"/>
    <property type="match status" value="1"/>
</dbReference>
<comment type="similarity">
    <text evidence="2">In the N-terminal section; belongs to the DHBP synthase family.</text>
</comment>
<comment type="catalytic activity">
    <reaction evidence="10 11">
        <text>GTP + 4 H2O = 2,5-diamino-6-hydroxy-4-(5-phosphoribosylamino)-pyrimidine + formate + 2 phosphate + 3 H(+)</text>
        <dbReference type="Rhea" id="RHEA:23704"/>
        <dbReference type="ChEBI" id="CHEBI:15377"/>
        <dbReference type="ChEBI" id="CHEBI:15378"/>
        <dbReference type="ChEBI" id="CHEBI:15740"/>
        <dbReference type="ChEBI" id="CHEBI:37565"/>
        <dbReference type="ChEBI" id="CHEBI:43474"/>
        <dbReference type="ChEBI" id="CHEBI:58614"/>
        <dbReference type="EC" id="3.5.4.25"/>
    </reaction>
</comment>
<comment type="pathway">
    <text evidence="1 11">Cofactor biosynthesis; riboflavin biosynthesis; 5-amino-6-(D-ribitylamino)uracil from GTP: step 1/4.</text>
</comment>
<feature type="binding site" evidence="11">
    <location>
        <position position="81"/>
    </location>
    <ligand>
        <name>Zn(2+)</name>
        <dbReference type="ChEBI" id="CHEBI:29105"/>
        <note>catalytic</note>
    </ligand>
</feature>
<dbReference type="InterPro" id="IPR032677">
    <property type="entry name" value="GTP_cyclohydro_II"/>
</dbReference>
<organism evidence="14 15">
    <name type="scientific">Sorangium cellulosum</name>
    <name type="common">Polyangium cellulosum</name>
    <dbReference type="NCBI Taxonomy" id="56"/>
    <lineage>
        <taxon>Bacteria</taxon>
        <taxon>Pseudomonadati</taxon>
        <taxon>Myxococcota</taxon>
        <taxon>Polyangia</taxon>
        <taxon>Polyangiales</taxon>
        <taxon>Polyangiaceae</taxon>
        <taxon>Sorangium</taxon>
    </lineage>
</organism>